<evidence type="ECO:0000313" key="1">
    <source>
        <dbReference type="EMBL" id="KAK8556201.1"/>
    </source>
</evidence>
<gene>
    <name evidence="1" type="ORF">V6N12_002612</name>
</gene>
<name>A0ABR2E9H1_9ROSI</name>
<dbReference type="Proteomes" id="UP001472677">
    <property type="component" value="Unassembled WGS sequence"/>
</dbReference>
<organism evidence="1 2">
    <name type="scientific">Hibiscus sabdariffa</name>
    <name type="common">roselle</name>
    <dbReference type="NCBI Taxonomy" id="183260"/>
    <lineage>
        <taxon>Eukaryota</taxon>
        <taxon>Viridiplantae</taxon>
        <taxon>Streptophyta</taxon>
        <taxon>Embryophyta</taxon>
        <taxon>Tracheophyta</taxon>
        <taxon>Spermatophyta</taxon>
        <taxon>Magnoliopsida</taxon>
        <taxon>eudicotyledons</taxon>
        <taxon>Gunneridae</taxon>
        <taxon>Pentapetalae</taxon>
        <taxon>rosids</taxon>
        <taxon>malvids</taxon>
        <taxon>Malvales</taxon>
        <taxon>Malvaceae</taxon>
        <taxon>Malvoideae</taxon>
        <taxon>Hibiscus</taxon>
    </lineage>
</organism>
<evidence type="ECO:0000313" key="2">
    <source>
        <dbReference type="Proteomes" id="UP001472677"/>
    </source>
</evidence>
<proteinExistence type="predicted"/>
<comment type="caution">
    <text evidence="1">The sequence shown here is derived from an EMBL/GenBank/DDBJ whole genome shotgun (WGS) entry which is preliminary data.</text>
</comment>
<sequence length="85" mass="10045">MAASSTLIKIFFNEDICRKFEENFSSRPFIFEKSFNLKNEANVEDKHEKFVKYMTTTKRTKMLVDLCEPSMTWIVLPEAVVRSKE</sequence>
<protein>
    <submittedName>
        <fullName evidence="1">Uncharacterized protein</fullName>
    </submittedName>
</protein>
<keyword evidence="2" id="KW-1185">Reference proteome</keyword>
<dbReference type="EMBL" id="JBBPBM010000017">
    <property type="protein sequence ID" value="KAK8556201.1"/>
    <property type="molecule type" value="Genomic_DNA"/>
</dbReference>
<reference evidence="1 2" key="1">
    <citation type="journal article" date="2024" name="G3 (Bethesda)">
        <title>Genome assembly of Hibiscus sabdariffa L. provides insights into metabolisms of medicinal natural products.</title>
        <authorList>
            <person name="Kim T."/>
        </authorList>
    </citation>
    <scope>NUCLEOTIDE SEQUENCE [LARGE SCALE GENOMIC DNA]</scope>
    <source>
        <strain evidence="1">TK-2024</strain>
        <tissue evidence="1">Old leaves</tissue>
    </source>
</reference>
<accession>A0ABR2E9H1</accession>